<comment type="caution">
    <text evidence="2">The sequence shown here is derived from an EMBL/GenBank/DDBJ whole genome shotgun (WGS) entry which is preliminary data.</text>
</comment>
<dbReference type="STRING" id="1177154.Y5S_00295"/>
<name>A0A095TWA9_9GAMM</name>
<dbReference type="eggNOG" id="COG1073">
    <property type="taxonomic scope" value="Bacteria"/>
</dbReference>
<reference evidence="2 3" key="1">
    <citation type="submission" date="2012-09" db="EMBL/GenBank/DDBJ databases">
        <title>Genome Sequence of alkane-degrading Bacterium Alcanivorax sp. 19-m-6.</title>
        <authorList>
            <person name="Lai Q."/>
            <person name="Shao Z."/>
        </authorList>
    </citation>
    <scope>NUCLEOTIDE SEQUENCE [LARGE SCALE GENOMIC DNA]</scope>
    <source>
        <strain evidence="2 3">19-m-6</strain>
    </source>
</reference>
<organism evidence="2 3">
    <name type="scientific">Alcanivorax nanhaiticus</name>
    <dbReference type="NCBI Taxonomy" id="1177154"/>
    <lineage>
        <taxon>Bacteria</taxon>
        <taxon>Pseudomonadati</taxon>
        <taxon>Pseudomonadota</taxon>
        <taxon>Gammaproteobacteria</taxon>
        <taxon>Oceanospirillales</taxon>
        <taxon>Alcanivoracaceae</taxon>
        <taxon>Alcanivorax</taxon>
    </lineage>
</organism>
<evidence type="ECO:0000259" key="1">
    <source>
        <dbReference type="Pfam" id="PF12262"/>
    </source>
</evidence>
<dbReference type="Proteomes" id="UP000029444">
    <property type="component" value="Unassembled WGS sequence"/>
</dbReference>
<feature type="domain" description="Bacterial virulence factor lipase N-terminal" evidence="1">
    <location>
        <begin position="72"/>
        <end position="228"/>
    </location>
</feature>
<sequence length="818" mass="82826">MHIYKKVLPVAVAMALAACGGGSDSVEDQSQGAQLLGTYPKFNPVTSELPLNTDLIFNGSVDGTANLGDANNPAEAAVNALDGFSPNAPFDIAFEGSIDPDSICTPIMAQMGAQCTPNVFLVPLDTGSSEALELTSIQGVDSEAVSSTLYSASAVSLDGGSNNVLRVTPLKPLLSSKKYLVFVTNGLLDSAGEPVQGSVAYHLLGESEPAVTGDLASVRLVVGVWETIATGVLLGGPPQDPVVANAAKDSIVISYTFTTSDPVTPLVANAAPSAAIVKAQVGTFGVDAVAAVQNLGALLQEGVSLSTPVPRVVDVPDSGVDLSVPTGLDANVGSMYTGTIELPYYLRTPETTVSGNYKLDSWQADKAIGASLLPKVKASLPQQVADQLPPVLPLPDADGTTFNVTYRYPFAEQASLETVPLQVTLPDAEYEVATGVTCSAANPDGLPVVMYVHGIGSDRTSVVALAHSLAKACVATVAIDLPLHGGRAFDGASSATNFINLAVLTNTRDNVRQGVMDLLNLNASLAAIDSELQSGGLVGLDVSNVKVVGASLGGVVGSVYATVNQLAYAADNALAQQVAGIDAGLAAMLQSKLNPLSGLAVSASGGQLTQLLRASATFGPVISAGLSAEGVVPGSSDFERFLYVAQSTVDSGDPVSFAESLAGAETCDAALAAAGDYPNIMTCGGLTVPVLMQQVVGGAELGDGQTYTADKVVPNAPEGFPLSGTTGLATLLRTTQLGASANPIPLSGNALINMTAGHHSSLLRPNEQEGVAPVQGEFLTTGEMQTQVVTFVASDAAAVSVGTAGGGQAAAVVQQPAP</sequence>
<dbReference type="Gene3D" id="3.40.50.1820">
    <property type="entry name" value="alpha/beta hydrolase"/>
    <property type="match status" value="1"/>
</dbReference>
<evidence type="ECO:0000313" key="3">
    <source>
        <dbReference type="Proteomes" id="UP000029444"/>
    </source>
</evidence>
<proteinExistence type="predicted"/>
<dbReference type="EMBL" id="ARXV01000001">
    <property type="protein sequence ID" value="KGD66628.1"/>
    <property type="molecule type" value="Genomic_DNA"/>
</dbReference>
<dbReference type="InterPro" id="IPR029058">
    <property type="entry name" value="AB_hydrolase_fold"/>
</dbReference>
<gene>
    <name evidence="2" type="ORF">Y5S_00295</name>
</gene>
<dbReference type="PATRIC" id="fig|1177154.3.peg.297"/>
<dbReference type="Pfam" id="PF12262">
    <property type="entry name" value="Lipase_bact_N"/>
    <property type="match status" value="1"/>
</dbReference>
<keyword evidence="3" id="KW-1185">Reference proteome</keyword>
<evidence type="ECO:0000313" key="2">
    <source>
        <dbReference type="EMBL" id="KGD66628.1"/>
    </source>
</evidence>
<dbReference type="SUPFAM" id="SSF53474">
    <property type="entry name" value="alpha/beta-Hydrolases"/>
    <property type="match status" value="1"/>
</dbReference>
<dbReference type="OrthoDB" id="5477453at2"/>
<dbReference type="AlphaFoldDB" id="A0A095TWA9"/>
<dbReference type="PROSITE" id="PS51257">
    <property type="entry name" value="PROKAR_LIPOPROTEIN"/>
    <property type="match status" value="1"/>
</dbReference>
<protein>
    <recommendedName>
        <fullName evidence="1">Bacterial virulence factor lipase N-terminal domain-containing protein</fullName>
    </recommendedName>
</protein>
<dbReference type="RefSeq" id="WP_052041317.1">
    <property type="nucleotide sequence ID" value="NZ_ARXV01000001.1"/>
</dbReference>
<accession>A0A095TWA9</accession>
<dbReference type="InterPro" id="IPR025920">
    <property type="entry name" value="Lipase_bact_N"/>
</dbReference>